<dbReference type="EnsemblMetazoa" id="Aqu2.1.06815_001">
    <property type="protein sequence ID" value="Aqu2.1.06815_001"/>
    <property type="gene ID" value="Aqu2.1.06815"/>
</dbReference>
<accession>A0A1X7SXD0</accession>
<feature type="region of interest" description="Disordered" evidence="1">
    <location>
        <begin position="1"/>
        <end position="27"/>
    </location>
</feature>
<evidence type="ECO:0000256" key="1">
    <source>
        <dbReference type="SAM" id="MobiDB-lite"/>
    </source>
</evidence>
<evidence type="ECO:0000313" key="2">
    <source>
        <dbReference type="EnsemblMetazoa" id="Aqu2.1.06815_001"/>
    </source>
</evidence>
<name>A0A1X7SXD0_AMPQE</name>
<reference evidence="2" key="1">
    <citation type="submission" date="2017-05" db="UniProtKB">
        <authorList>
            <consortium name="EnsemblMetazoa"/>
        </authorList>
    </citation>
    <scope>IDENTIFICATION</scope>
</reference>
<proteinExistence type="predicted"/>
<dbReference type="AlphaFoldDB" id="A0A1X7SXD0"/>
<dbReference type="InParanoid" id="A0A1X7SXD0"/>
<sequence length="216" mass="24388">MAAVKCDDDSVSPLKKSRDEAASDSDDSDCVITSYTQAAAEKDDVVLVIKSSNLTVMMIYYLFDILELYLKNDPEYYDDNKKLPILERISHDKKCHYSVHNIICLLLHPNLQSSTFACSTVPTFVNDNVSFLINLDALDDSRDVLADDMGSWRNNGVNTTYINVQVSSIKVKNITICSLDDATYSLRQFYWIHSTDNSLKKLTAHVYGEQCTFIVV</sequence>
<protein>
    <submittedName>
        <fullName evidence="2">Uncharacterized protein</fullName>
    </submittedName>
</protein>
<organism evidence="2">
    <name type="scientific">Amphimedon queenslandica</name>
    <name type="common">Sponge</name>
    <dbReference type="NCBI Taxonomy" id="400682"/>
    <lineage>
        <taxon>Eukaryota</taxon>
        <taxon>Metazoa</taxon>
        <taxon>Porifera</taxon>
        <taxon>Demospongiae</taxon>
        <taxon>Heteroscleromorpha</taxon>
        <taxon>Haplosclerida</taxon>
        <taxon>Niphatidae</taxon>
        <taxon>Amphimedon</taxon>
    </lineage>
</organism>